<sequence length="336" mass="35159">MASQLARGFLAEQDLERFVREEHGGNRAAAARAKAASGEACMRNAPKAALKYFRDALDLATTEAARAAVHRSCAAACRDIGHFNRCVGHATRALVTDHDDKVALKHRLAAHEALGAWRRMNADALRIGDEDAAARAAAKGGDQPVELHAPSESHKTVQAALDEAYAYAPGGATVFVRRGRVDEEALVVRGAYFGTAPLLICGELVAAAPRETFFTKEVVVKGPCRLRHLAFCAGARATADLGLEDCVVACPGGVGVDASAALSLNRCLVEHCADGVVARGALDVRGTTVRHCANVGLDASESDGPARVEELTVAACGVAVRGAVEFAGSENDVEGW</sequence>
<evidence type="ECO:0000313" key="1">
    <source>
        <dbReference type="EMBL" id="CAH0373758.1"/>
    </source>
</evidence>
<dbReference type="EMBL" id="CAKKNE010000004">
    <property type="protein sequence ID" value="CAH0373758.1"/>
    <property type="molecule type" value="Genomic_DNA"/>
</dbReference>
<protein>
    <submittedName>
        <fullName evidence="1">Uncharacterized protein</fullName>
    </submittedName>
</protein>
<organism evidence="1 2">
    <name type="scientific">Pelagomonas calceolata</name>
    <dbReference type="NCBI Taxonomy" id="35677"/>
    <lineage>
        <taxon>Eukaryota</taxon>
        <taxon>Sar</taxon>
        <taxon>Stramenopiles</taxon>
        <taxon>Ochrophyta</taxon>
        <taxon>Pelagophyceae</taxon>
        <taxon>Pelagomonadales</taxon>
        <taxon>Pelagomonadaceae</taxon>
        <taxon>Pelagomonas</taxon>
    </lineage>
</organism>
<dbReference type="InterPro" id="IPR011990">
    <property type="entry name" value="TPR-like_helical_dom_sf"/>
</dbReference>
<proteinExistence type="predicted"/>
<accession>A0A8J2SNP6</accession>
<evidence type="ECO:0000313" key="2">
    <source>
        <dbReference type="Proteomes" id="UP000789595"/>
    </source>
</evidence>
<comment type="caution">
    <text evidence="1">The sequence shown here is derived from an EMBL/GenBank/DDBJ whole genome shotgun (WGS) entry which is preliminary data.</text>
</comment>
<reference evidence="1" key="1">
    <citation type="submission" date="2021-11" db="EMBL/GenBank/DDBJ databases">
        <authorList>
            <consortium name="Genoscope - CEA"/>
            <person name="William W."/>
        </authorList>
    </citation>
    <scope>NUCLEOTIDE SEQUENCE</scope>
</reference>
<dbReference type="Proteomes" id="UP000789595">
    <property type="component" value="Unassembled WGS sequence"/>
</dbReference>
<dbReference type="AlphaFoldDB" id="A0A8J2SNP6"/>
<gene>
    <name evidence="1" type="ORF">PECAL_4P09950</name>
</gene>
<keyword evidence="2" id="KW-1185">Reference proteome</keyword>
<name>A0A8J2SNP6_9STRA</name>
<dbReference type="Gene3D" id="1.25.40.10">
    <property type="entry name" value="Tetratricopeptide repeat domain"/>
    <property type="match status" value="1"/>
</dbReference>